<feature type="active site" evidence="9">
    <location>
        <position position="23"/>
    </location>
</feature>
<comment type="pathway">
    <text evidence="9">Isoprenoid biosynthesis; isopentenyl diphosphate biosynthesis via DXP pathway; isopentenyl diphosphate from 1-deoxy-D-xylulose 5-phosphate: step 3/6.</text>
</comment>
<evidence type="ECO:0000256" key="7">
    <source>
        <dbReference type="ARBA" id="ARBA00022840"/>
    </source>
</evidence>
<protein>
    <recommendedName>
        <fullName evidence="3 9">4-diphosphocytidyl-2-C-methyl-D-erythritol kinase</fullName>
        <shortName evidence="9">CMK</shortName>
        <ecNumber evidence="2 9">2.7.1.148</ecNumber>
    </recommendedName>
    <alternativeName>
        <fullName evidence="8 9">4-(cytidine-5'-diphospho)-2-C-methyl-D-erythritol kinase</fullName>
    </alternativeName>
</protein>
<comment type="similarity">
    <text evidence="1 9">Belongs to the GHMP kinase family. IspE subfamily.</text>
</comment>
<dbReference type="EMBL" id="JAEACQ010000383">
    <property type="protein sequence ID" value="MBL7633468.1"/>
    <property type="molecule type" value="Genomic_DNA"/>
</dbReference>
<keyword evidence="5 9" id="KW-0547">Nucleotide-binding</keyword>
<keyword evidence="9" id="KW-0414">Isoprene biosynthesis</keyword>
<dbReference type="NCBIfam" id="NF002870">
    <property type="entry name" value="PRK03188.1"/>
    <property type="match status" value="1"/>
</dbReference>
<dbReference type="Gene3D" id="3.30.230.10">
    <property type="match status" value="1"/>
</dbReference>
<evidence type="ECO:0000256" key="8">
    <source>
        <dbReference type="ARBA" id="ARBA00032554"/>
    </source>
</evidence>
<dbReference type="EC" id="2.7.1.148" evidence="2 9"/>
<feature type="domain" description="GHMP kinase N-terminal" evidence="10">
    <location>
        <begin position="103"/>
        <end position="182"/>
    </location>
</feature>
<evidence type="ECO:0000256" key="4">
    <source>
        <dbReference type="ARBA" id="ARBA00022679"/>
    </source>
</evidence>
<comment type="function">
    <text evidence="9">Catalyzes the phosphorylation of the position 2 hydroxy group of 4-diphosphocytidyl-2C-methyl-D-erythritol.</text>
</comment>
<dbReference type="InterPro" id="IPR014721">
    <property type="entry name" value="Ribsml_uS5_D2-typ_fold_subgr"/>
</dbReference>
<reference evidence="12" key="1">
    <citation type="submission" date="2020-12" db="EMBL/GenBank/DDBJ databases">
        <title>Genomic characterization of non-nitrogen-fixing Frankia strains.</title>
        <authorList>
            <person name="Carlos-Shanley C."/>
            <person name="Guerra T."/>
            <person name="Hahn D."/>
        </authorList>
    </citation>
    <scope>NUCLEOTIDE SEQUENCE</scope>
    <source>
        <strain evidence="12">CN6</strain>
    </source>
</reference>
<gene>
    <name evidence="9" type="primary">ispE</name>
    <name evidence="12" type="ORF">I7412_41195</name>
</gene>
<keyword evidence="7 9" id="KW-0067">ATP-binding</keyword>
<dbReference type="Pfam" id="PF08544">
    <property type="entry name" value="GHMP_kinases_C"/>
    <property type="match status" value="1"/>
</dbReference>
<evidence type="ECO:0000313" key="12">
    <source>
        <dbReference type="EMBL" id="MBL7633468.1"/>
    </source>
</evidence>
<dbReference type="InterPro" id="IPR006204">
    <property type="entry name" value="GHMP_kinase_N_dom"/>
</dbReference>
<dbReference type="Proteomes" id="UP000604475">
    <property type="component" value="Unassembled WGS sequence"/>
</dbReference>
<dbReference type="InterPro" id="IPR020568">
    <property type="entry name" value="Ribosomal_Su5_D2-typ_SF"/>
</dbReference>
<evidence type="ECO:0000256" key="3">
    <source>
        <dbReference type="ARBA" id="ARBA00017473"/>
    </source>
</evidence>
<evidence type="ECO:0000259" key="11">
    <source>
        <dbReference type="Pfam" id="PF08544"/>
    </source>
</evidence>
<dbReference type="SUPFAM" id="SSF54211">
    <property type="entry name" value="Ribosomal protein S5 domain 2-like"/>
    <property type="match status" value="1"/>
</dbReference>
<evidence type="ECO:0000256" key="2">
    <source>
        <dbReference type="ARBA" id="ARBA00012052"/>
    </source>
</evidence>
<dbReference type="AlphaFoldDB" id="A0A937RJM5"/>
<dbReference type="Gene3D" id="3.30.70.890">
    <property type="entry name" value="GHMP kinase, C-terminal domain"/>
    <property type="match status" value="1"/>
</dbReference>
<dbReference type="PANTHER" id="PTHR43527:SF2">
    <property type="entry name" value="4-DIPHOSPHOCYTIDYL-2-C-METHYL-D-ERYTHRITOL KINASE, CHLOROPLASTIC"/>
    <property type="match status" value="1"/>
</dbReference>
<evidence type="ECO:0000259" key="10">
    <source>
        <dbReference type="Pfam" id="PF00288"/>
    </source>
</evidence>
<evidence type="ECO:0000256" key="6">
    <source>
        <dbReference type="ARBA" id="ARBA00022777"/>
    </source>
</evidence>
<sequence>MSTELSTGPARPRAAVTVRAPAKVNLHLGVGPRRADGYHEVITVLQAVSLYDELTVTAVAPSPGTGPASAVEVTVEITGEGAAAPGSPGSADDPSVVPTGSDNLAVRAALLVAETAGLSGERIHVAMTKGIPVAAGMAGGSADAAAALVACDALWGTGLSADTLAGLAARLGSDVPFPLTGGTALGVGRGERLSPVPSVGEYHWVFALADGGLSTPAVYREFDQVDDGRTAPTPADEVLAALTTGDPQALGAALRNDLQAPAIRLRPALGDVLAAGRELGAVGALVSGSGPTTAFLALDAAHAARLAAGLAASGLARAVRQAVAPAPGATVLGS</sequence>
<evidence type="ECO:0000256" key="9">
    <source>
        <dbReference type="HAMAP-Rule" id="MF_00061"/>
    </source>
</evidence>
<dbReference type="HAMAP" id="MF_00061">
    <property type="entry name" value="IspE"/>
    <property type="match status" value="1"/>
</dbReference>
<dbReference type="GO" id="GO:0005524">
    <property type="term" value="F:ATP binding"/>
    <property type="evidence" value="ECO:0007669"/>
    <property type="project" value="UniProtKB-UniRule"/>
</dbReference>
<dbReference type="GO" id="GO:0019288">
    <property type="term" value="P:isopentenyl diphosphate biosynthetic process, methylerythritol 4-phosphate pathway"/>
    <property type="evidence" value="ECO:0007669"/>
    <property type="project" value="UniProtKB-UniRule"/>
</dbReference>
<dbReference type="PIRSF" id="PIRSF010376">
    <property type="entry name" value="IspE"/>
    <property type="match status" value="1"/>
</dbReference>
<keyword evidence="6 9" id="KW-0418">Kinase</keyword>
<accession>A0A937RJM5</accession>
<organism evidence="12 13">
    <name type="scientific">Frankia nepalensis</name>
    <dbReference type="NCBI Taxonomy" id="1836974"/>
    <lineage>
        <taxon>Bacteria</taxon>
        <taxon>Bacillati</taxon>
        <taxon>Actinomycetota</taxon>
        <taxon>Actinomycetes</taxon>
        <taxon>Frankiales</taxon>
        <taxon>Frankiaceae</taxon>
        <taxon>Frankia</taxon>
    </lineage>
</organism>
<dbReference type="InterPro" id="IPR004424">
    <property type="entry name" value="IspE"/>
</dbReference>
<dbReference type="Pfam" id="PF00288">
    <property type="entry name" value="GHMP_kinases_N"/>
    <property type="match status" value="1"/>
</dbReference>
<evidence type="ECO:0000313" key="13">
    <source>
        <dbReference type="Proteomes" id="UP000604475"/>
    </source>
</evidence>
<keyword evidence="13" id="KW-1185">Reference proteome</keyword>
<dbReference type="InterPro" id="IPR013750">
    <property type="entry name" value="GHMP_kinase_C_dom"/>
</dbReference>
<comment type="caution">
    <text evidence="12">The sequence shown here is derived from an EMBL/GenBank/DDBJ whole genome shotgun (WGS) entry which is preliminary data.</text>
</comment>
<dbReference type="PANTHER" id="PTHR43527">
    <property type="entry name" value="4-DIPHOSPHOCYTIDYL-2-C-METHYL-D-ERYTHRITOL KINASE, CHLOROPLASTIC"/>
    <property type="match status" value="1"/>
</dbReference>
<comment type="catalytic activity">
    <reaction evidence="9">
        <text>4-CDP-2-C-methyl-D-erythritol + ATP = 4-CDP-2-C-methyl-D-erythritol 2-phosphate + ADP + H(+)</text>
        <dbReference type="Rhea" id="RHEA:18437"/>
        <dbReference type="ChEBI" id="CHEBI:15378"/>
        <dbReference type="ChEBI" id="CHEBI:30616"/>
        <dbReference type="ChEBI" id="CHEBI:57823"/>
        <dbReference type="ChEBI" id="CHEBI:57919"/>
        <dbReference type="ChEBI" id="CHEBI:456216"/>
        <dbReference type="EC" id="2.7.1.148"/>
    </reaction>
</comment>
<feature type="binding site" evidence="9">
    <location>
        <begin position="132"/>
        <end position="142"/>
    </location>
    <ligand>
        <name>ATP</name>
        <dbReference type="ChEBI" id="CHEBI:30616"/>
    </ligand>
</feature>
<evidence type="ECO:0000256" key="1">
    <source>
        <dbReference type="ARBA" id="ARBA00009684"/>
    </source>
</evidence>
<feature type="domain" description="GHMP kinase C-terminal" evidence="11">
    <location>
        <begin position="239"/>
        <end position="312"/>
    </location>
</feature>
<proteinExistence type="inferred from homology"/>
<evidence type="ECO:0000256" key="5">
    <source>
        <dbReference type="ARBA" id="ARBA00022741"/>
    </source>
</evidence>
<keyword evidence="4 9" id="KW-0808">Transferase</keyword>
<dbReference type="SUPFAM" id="SSF55060">
    <property type="entry name" value="GHMP Kinase, C-terminal domain"/>
    <property type="match status" value="1"/>
</dbReference>
<dbReference type="GO" id="GO:0050515">
    <property type="term" value="F:4-(cytidine 5'-diphospho)-2-C-methyl-D-erythritol kinase activity"/>
    <property type="evidence" value="ECO:0007669"/>
    <property type="project" value="UniProtKB-UniRule"/>
</dbReference>
<feature type="active site" evidence="9">
    <location>
        <position position="174"/>
    </location>
</feature>
<dbReference type="InterPro" id="IPR036554">
    <property type="entry name" value="GHMP_kinase_C_sf"/>
</dbReference>
<name>A0A937RJM5_9ACTN</name>
<dbReference type="GO" id="GO:0016114">
    <property type="term" value="P:terpenoid biosynthetic process"/>
    <property type="evidence" value="ECO:0007669"/>
    <property type="project" value="InterPro"/>
</dbReference>